<name>A0A381VQY9_9ZZZZ</name>
<sequence length="147" mass="16144">VSEIVVYAAGEIHSEWRDELRGYLEAVNVEAEIIGPQEQHDRSDSVGEDILGSQPNARYRDLIGARVNTLRTRVLMQRADLCVAFFGPKYKQWNTAADGGSAVAAGLPLILVRADEHVHALKELDALATLTVDTLQQAAQAIAYIFE</sequence>
<evidence type="ECO:0000313" key="1">
    <source>
        <dbReference type="EMBL" id="SVA42712.1"/>
    </source>
</evidence>
<evidence type="ECO:0008006" key="2">
    <source>
        <dbReference type="Google" id="ProtNLM"/>
    </source>
</evidence>
<dbReference type="NCBIfam" id="TIGR03646">
    <property type="entry name" value="YtoQ_fam"/>
    <property type="match status" value="1"/>
</dbReference>
<dbReference type="AlphaFoldDB" id="A0A381VQY9"/>
<dbReference type="InterPro" id="IPR019884">
    <property type="entry name" value="YtoQ_family_protein"/>
</dbReference>
<feature type="non-terminal residue" evidence="1">
    <location>
        <position position="1"/>
    </location>
</feature>
<reference evidence="1" key="1">
    <citation type="submission" date="2018-05" db="EMBL/GenBank/DDBJ databases">
        <authorList>
            <person name="Lanie J.A."/>
            <person name="Ng W.-L."/>
            <person name="Kazmierczak K.M."/>
            <person name="Andrzejewski T.M."/>
            <person name="Davidsen T.M."/>
            <person name="Wayne K.J."/>
            <person name="Tettelin H."/>
            <person name="Glass J.I."/>
            <person name="Rusch D."/>
            <person name="Podicherti R."/>
            <person name="Tsui H.-C.T."/>
            <person name="Winkler M.E."/>
        </authorList>
    </citation>
    <scope>NUCLEOTIDE SEQUENCE</scope>
</reference>
<dbReference type="EMBL" id="UINC01009528">
    <property type="protein sequence ID" value="SVA42712.1"/>
    <property type="molecule type" value="Genomic_DNA"/>
</dbReference>
<protein>
    <recommendedName>
        <fullName evidence="2">YtoQ family protein</fullName>
    </recommendedName>
</protein>
<organism evidence="1">
    <name type="scientific">marine metagenome</name>
    <dbReference type="NCBI Taxonomy" id="408172"/>
    <lineage>
        <taxon>unclassified sequences</taxon>
        <taxon>metagenomes</taxon>
        <taxon>ecological metagenomes</taxon>
    </lineage>
</organism>
<dbReference type="Pfam" id="PF11071">
    <property type="entry name" value="Nuc_deoxyri_tr3"/>
    <property type="match status" value="1"/>
</dbReference>
<gene>
    <name evidence="1" type="ORF">METZ01_LOCUS95566</name>
</gene>
<proteinExistence type="predicted"/>
<accession>A0A381VQY9</accession>